<accession>A0A9K3CSJ3</accession>
<dbReference type="GO" id="GO:0005737">
    <property type="term" value="C:cytoplasm"/>
    <property type="evidence" value="ECO:0007669"/>
    <property type="project" value="TreeGrafter"/>
</dbReference>
<feature type="domain" description="J" evidence="4">
    <location>
        <begin position="80"/>
        <end position="146"/>
    </location>
</feature>
<keyword evidence="1" id="KW-0175">Coiled coil</keyword>
<evidence type="ECO:0000259" key="4">
    <source>
        <dbReference type="PROSITE" id="PS50076"/>
    </source>
</evidence>
<dbReference type="InterPro" id="IPR051964">
    <property type="entry name" value="Chaperone_stress_response"/>
</dbReference>
<evidence type="ECO:0000256" key="3">
    <source>
        <dbReference type="SAM" id="Phobius"/>
    </source>
</evidence>
<comment type="caution">
    <text evidence="5">The sequence shown here is derived from an EMBL/GenBank/DDBJ whole genome shotgun (WGS) entry which is preliminary data.</text>
</comment>
<keyword evidence="3" id="KW-1133">Transmembrane helix</keyword>
<evidence type="ECO:0000313" key="6">
    <source>
        <dbReference type="Proteomes" id="UP000265618"/>
    </source>
</evidence>
<dbReference type="InterPro" id="IPR018253">
    <property type="entry name" value="DnaJ_domain_CS"/>
</dbReference>
<dbReference type="InterPro" id="IPR036869">
    <property type="entry name" value="J_dom_sf"/>
</dbReference>
<dbReference type="PRINTS" id="PR00625">
    <property type="entry name" value="JDOMAIN"/>
</dbReference>
<evidence type="ECO:0000256" key="2">
    <source>
        <dbReference type="SAM" id="MobiDB-lite"/>
    </source>
</evidence>
<evidence type="ECO:0000256" key="1">
    <source>
        <dbReference type="SAM" id="Coils"/>
    </source>
</evidence>
<evidence type="ECO:0000313" key="5">
    <source>
        <dbReference type="EMBL" id="GIQ80914.1"/>
    </source>
</evidence>
<keyword evidence="3" id="KW-0472">Membrane</keyword>
<keyword evidence="3" id="KW-0812">Transmembrane</keyword>
<feature type="coiled-coil region" evidence="1">
    <location>
        <begin position="215"/>
        <end position="242"/>
    </location>
</feature>
<dbReference type="CDD" id="cd06257">
    <property type="entry name" value="DnaJ"/>
    <property type="match status" value="1"/>
</dbReference>
<feature type="transmembrane region" description="Helical" evidence="3">
    <location>
        <begin position="256"/>
        <end position="274"/>
    </location>
</feature>
<dbReference type="PROSITE" id="PS50076">
    <property type="entry name" value="DNAJ_2"/>
    <property type="match status" value="1"/>
</dbReference>
<reference evidence="5 6" key="1">
    <citation type="journal article" date="2018" name="PLoS ONE">
        <title>The draft genome of Kipferlia bialata reveals reductive genome evolution in fornicate parasites.</title>
        <authorList>
            <person name="Tanifuji G."/>
            <person name="Takabayashi S."/>
            <person name="Kume K."/>
            <person name="Takagi M."/>
            <person name="Nakayama T."/>
            <person name="Kamikawa R."/>
            <person name="Inagaki Y."/>
            <person name="Hashimoto T."/>
        </authorList>
    </citation>
    <scope>NUCLEOTIDE SEQUENCE [LARGE SCALE GENOMIC DNA]</scope>
    <source>
        <strain evidence="5">NY0173</strain>
    </source>
</reference>
<feature type="compositionally biased region" description="Basic and acidic residues" evidence="2">
    <location>
        <begin position="37"/>
        <end position="62"/>
    </location>
</feature>
<dbReference type="Gene3D" id="1.10.287.110">
    <property type="entry name" value="DnaJ domain"/>
    <property type="match status" value="1"/>
</dbReference>
<dbReference type="PANTHER" id="PTHR44029:SF1">
    <property type="entry name" value="DNAJ HOMOLOG SUBFAMILY C MEMBER 21"/>
    <property type="match status" value="1"/>
</dbReference>
<dbReference type="SUPFAM" id="SSF46565">
    <property type="entry name" value="Chaperone J-domain"/>
    <property type="match status" value="1"/>
</dbReference>
<dbReference type="EMBL" id="BDIP01000268">
    <property type="protein sequence ID" value="GIQ80914.1"/>
    <property type="molecule type" value="Genomic_DNA"/>
</dbReference>
<proteinExistence type="predicted"/>
<name>A0A9K3CSJ3_9EUKA</name>
<dbReference type="SMART" id="SM00271">
    <property type="entry name" value="DnaJ"/>
    <property type="match status" value="1"/>
</dbReference>
<protein>
    <recommendedName>
        <fullName evidence="4">J domain-containing protein</fullName>
    </recommendedName>
</protein>
<dbReference type="AlphaFoldDB" id="A0A9K3CSJ3"/>
<dbReference type="PROSITE" id="PS00636">
    <property type="entry name" value="DNAJ_1"/>
    <property type="match status" value="1"/>
</dbReference>
<dbReference type="PANTHER" id="PTHR44029">
    <property type="entry name" value="DNAJ HOMOLOG SUBFAMILY C MEMBER 21"/>
    <property type="match status" value="1"/>
</dbReference>
<gene>
    <name evidence="5" type="ORF">KIPB_001794</name>
</gene>
<organism evidence="5 6">
    <name type="scientific">Kipferlia bialata</name>
    <dbReference type="NCBI Taxonomy" id="797122"/>
    <lineage>
        <taxon>Eukaryota</taxon>
        <taxon>Metamonada</taxon>
        <taxon>Carpediemonas-like organisms</taxon>
        <taxon>Kipferlia</taxon>
    </lineage>
</organism>
<feature type="region of interest" description="Disordered" evidence="2">
    <location>
        <begin position="37"/>
        <end position="70"/>
    </location>
</feature>
<keyword evidence="6" id="KW-1185">Reference proteome</keyword>
<dbReference type="OrthoDB" id="10250354at2759"/>
<dbReference type="Pfam" id="PF00226">
    <property type="entry name" value="DnaJ"/>
    <property type="match status" value="1"/>
</dbReference>
<dbReference type="InterPro" id="IPR001623">
    <property type="entry name" value="DnaJ_domain"/>
</dbReference>
<dbReference type="Proteomes" id="UP000265618">
    <property type="component" value="Unassembled WGS sequence"/>
</dbReference>
<sequence length="277" mass="33019">MGRERLLAEERARRKAQLKKQERERIAWEKKQEALKEAAAKAERERRERERRGRKAAEEERQRQKRARKTAAKYTACSEDYYKMLGVRHTASTSDIKKAYKRLALKWHPDRNRMSATRTTEVFTRIKAAYEVLIDATERAAYDKYCWKRVQLAAHRAQQCKRERAAVGGRERGHRERRKTAADIAAERERKYQEWRRHEAALDRQREDQIRRGWAAAAERKRVEQETRKREAEAERVKVEQVRRERRQWLRTKAKTVIVPAVITALLTVTYVALGKK</sequence>